<reference evidence="2 3" key="2">
    <citation type="submission" date="2016-05" db="EMBL/GenBank/DDBJ databases">
        <title>Lineage-specific infection strategies underlie the spectrum of fungal disease in amphibians.</title>
        <authorList>
            <person name="Cuomo C.A."/>
            <person name="Farrer R.A."/>
            <person name="James T."/>
            <person name="Longcore J."/>
            <person name="Birren B."/>
        </authorList>
    </citation>
    <scope>NUCLEOTIDE SEQUENCE [LARGE SCALE GENOMIC DNA]</scope>
    <source>
        <strain evidence="2 3">JEL423</strain>
    </source>
</reference>
<protein>
    <recommendedName>
        <fullName evidence="1">Nucleotidyl transferase domain-containing protein</fullName>
    </recommendedName>
</protein>
<dbReference type="SUPFAM" id="SSF53448">
    <property type="entry name" value="Nucleotide-diphospho-sugar transferases"/>
    <property type="match status" value="1"/>
</dbReference>
<dbReference type="PANTHER" id="PTHR42883:SF2">
    <property type="entry name" value="THYMIDYLYLTRANSFERASE"/>
    <property type="match status" value="1"/>
</dbReference>
<dbReference type="Proteomes" id="UP000077115">
    <property type="component" value="Unassembled WGS sequence"/>
</dbReference>
<proteinExistence type="predicted"/>
<evidence type="ECO:0000313" key="2">
    <source>
        <dbReference type="EMBL" id="OAJ37406.1"/>
    </source>
</evidence>
<dbReference type="PANTHER" id="PTHR42883">
    <property type="entry name" value="GLUCOSE-1-PHOSPHATE THYMIDYLTRANSFERASE"/>
    <property type="match status" value="1"/>
</dbReference>
<dbReference type="AlphaFoldDB" id="A0A177WC76"/>
<dbReference type="InterPro" id="IPR005835">
    <property type="entry name" value="NTP_transferase_dom"/>
</dbReference>
<dbReference type="EMBL" id="DS022300">
    <property type="protein sequence ID" value="OAJ37406.1"/>
    <property type="molecule type" value="Genomic_DNA"/>
</dbReference>
<dbReference type="Gene3D" id="3.90.550.10">
    <property type="entry name" value="Spore Coat Polysaccharide Biosynthesis Protein SpsA, Chain A"/>
    <property type="match status" value="1"/>
</dbReference>
<dbReference type="Pfam" id="PF00483">
    <property type="entry name" value="NTP_transferase"/>
    <property type="match status" value="1"/>
</dbReference>
<dbReference type="InterPro" id="IPR029044">
    <property type="entry name" value="Nucleotide-diphossugar_trans"/>
</dbReference>
<evidence type="ECO:0000259" key="1">
    <source>
        <dbReference type="Pfam" id="PF00483"/>
    </source>
</evidence>
<reference evidence="2 3" key="1">
    <citation type="submission" date="2006-10" db="EMBL/GenBank/DDBJ databases">
        <title>The Genome Sequence of Batrachochytrium dendrobatidis JEL423.</title>
        <authorList>
            <consortium name="The Broad Institute Genome Sequencing Platform"/>
            <person name="Birren B."/>
            <person name="Lander E."/>
            <person name="Galagan J."/>
            <person name="Cuomo C."/>
            <person name="Devon K."/>
            <person name="Jaffe D."/>
            <person name="Butler J."/>
            <person name="Alvarez P."/>
            <person name="Gnerre S."/>
            <person name="Grabherr M."/>
            <person name="Kleber M."/>
            <person name="Mauceli E."/>
            <person name="Brockman W."/>
            <person name="Young S."/>
            <person name="LaButti K."/>
            <person name="Sykes S."/>
            <person name="DeCaprio D."/>
            <person name="Crawford M."/>
            <person name="Koehrsen M."/>
            <person name="Engels R."/>
            <person name="Montgomery P."/>
            <person name="Pearson M."/>
            <person name="Howarth C."/>
            <person name="Larson L."/>
            <person name="White J."/>
            <person name="O'Leary S."/>
            <person name="Kodira C."/>
            <person name="Zeng Q."/>
            <person name="Yandava C."/>
            <person name="Alvarado L."/>
            <person name="Longcore J."/>
            <person name="James T."/>
        </authorList>
    </citation>
    <scope>NUCLEOTIDE SEQUENCE [LARGE SCALE GENOMIC DNA]</scope>
    <source>
        <strain evidence="2 3">JEL423</strain>
    </source>
</reference>
<dbReference type="STRING" id="403673.A0A177WC76"/>
<organism evidence="2 3">
    <name type="scientific">Batrachochytrium dendrobatidis (strain JEL423)</name>
    <dbReference type="NCBI Taxonomy" id="403673"/>
    <lineage>
        <taxon>Eukaryota</taxon>
        <taxon>Fungi</taxon>
        <taxon>Fungi incertae sedis</taxon>
        <taxon>Chytridiomycota</taxon>
        <taxon>Chytridiomycota incertae sedis</taxon>
        <taxon>Chytridiomycetes</taxon>
        <taxon>Rhizophydiales</taxon>
        <taxon>Rhizophydiales incertae sedis</taxon>
        <taxon>Batrachochytrium</taxon>
    </lineage>
</organism>
<sequence>MTDYPFNILFLAAGYGTRLARDIQNHLPSSQYVHLLDTPKALLPVTNVPVLDHWIHKLQSHSSSIPYATLHAQNRPPPSNVYIVCNDHFYPQFHQWALDRGLPLAHIINDGTVSNETRLGAVKDIALAVEKLQLGSKPLVVIAGDTLPLADFNFDDFVQAGMRGLPASMVMCYPVAHESETLKTGILEVVKPECVDQGSSHSLRVTGFIEKPHPSETKSRLACPCLYFLSQPALALLPTFFDDAAKVFQSDTVKAITKGTLLDRIDASGKFIGWLIYQHPTFAFRISGRLDIGDLESFIETEEYVRQHKVL</sequence>
<gene>
    <name evidence="2" type="ORF">BDEG_21427</name>
</gene>
<feature type="domain" description="Nucleotidyl transferase" evidence="1">
    <location>
        <begin position="78"/>
        <end position="305"/>
    </location>
</feature>
<evidence type="ECO:0000313" key="3">
    <source>
        <dbReference type="Proteomes" id="UP000077115"/>
    </source>
</evidence>
<name>A0A177WC76_BATDL</name>
<dbReference type="OrthoDB" id="6339427at2759"/>
<accession>A0A177WC76</accession>
<dbReference type="VEuPathDB" id="FungiDB:BDEG_21427"/>